<keyword evidence="3" id="KW-1185">Reference proteome</keyword>
<evidence type="ECO:0000313" key="2">
    <source>
        <dbReference type="EMBL" id="MBB4138147.1"/>
    </source>
</evidence>
<organism evidence="2 3">
    <name type="scientific">Gordonia humi</name>
    <dbReference type="NCBI Taxonomy" id="686429"/>
    <lineage>
        <taxon>Bacteria</taxon>
        <taxon>Bacillati</taxon>
        <taxon>Actinomycetota</taxon>
        <taxon>Actinomycetes</taxon>
        <taxon>Mycobacteriales</taxon>
        <taxon>Gordoniaceae</taxon>
        <taxon>Gordonia</taxon>
    </lineage>
</organism>
<evidence type="ECO:0000256" key="1">
    <source>
        <dbReference type="SAM" id="MobiDB-lite"/>
    </source>
</evidence>
<dbReference type="EMBL" id="JACIFP010000003">
    <property type="protein sequence ID" value="MBB4138147.1"/>
    <property type="molecule type" value="Genomic_DNA"/>
</dbReference>
<dbReference type="Proteomes" id="UP000551501">
    <property type="component" value="Unassembled WGS sequence"/>
</dbReference>
<name>A0A840FFC7_9ACTN</name>
<feature type="region of interest" description="Disordered" evidence="1">
    <location>
        <begin position="153"/>
        <end position="172"/>
    </location>
</feature>
<dbReference type="AlphaFoldDB" id="A0A840FFC7"/>
<dbReference type="RefSeq" id="WP_183373378.1">
    <property type="nucleotide sequence ID" value="NZ_BAABHL010000174.1"/>
</dbReference>
<accession>A0A840FFC7</accession>
<proteinExistence type="predicted"/>
<sequence>MSIDDIDVDQMRADVFRPSRFCWDSLDRVAAARLWDELVRWVDWLRYRYEIIEKIPPCWYRHPRLVEELTALMTAHRAAYTQIHAEGKTGRPYWPDMASWHTQYLRPFLAIVRDFGIASCDINQCRKLDAPPYRGLPPELGDWIDTDLAQRREPAPAAPGPVEEPSIAPGQMNELMIAGKARPARVDEGEPR</sequence>
<gene>
    <name evidence="2" type="ORF">BKA16_004772</name>
</gene>
<comment type="caution">
    <text evidence="2">The sequence shown here is derived from an EMBL/GenBank/DDBJ whole genome shotgun (WGS) entry which is preliminary data.</text>
</comment>
<reference evidence="2 3" key="1">
    <citation type="submission" date="2020-08" db="EMBL/GenBank/DDBJ databases">
        <title>Sequencing the genomes of 1000 actinobacteria strains.</title>
        <authorList>
            <person name="Klenk H.-P."/>
        </authorList>
    </citation>
    <scope>NUCLEOTIDE SEQUENCE [LARGE SCALE GENOMIC DNA]</scope>
    <source>
        <strain evidence="2 3">DSM 45298</strain>
    </source>
</reference>
<evidence type="ECO:0000313" key="3">
    <source>
        <dbReference type="Proteomes" id="UP000551501"/>
    </source>
</evidence>
<protein>
    <submittedName>
        <fullName evidence="2">Uncharacterized protein</fullName>
    </submittedName>
</protein>